<accession>A0A8T3VJ11</accession>
<evidence type="ECO:0000256" key="1">
    <source>
        <dbReference type="SAM" id="Phobius"/>
    </source>
</evidence>
<feature type="transmembrane region" description="Helical" evidence="1">
    <location>
        <begin position="21"/>
        <end position="43"/>
    </location>
</feature>
<name>A0A8T3VJ11_9EURY</name>
<sequence length="86" mass="9973">MIVAFQSSKLLIYAKRPYNVIIGEYMSLMGILIFLFALTNVSIMKLDYEMFSPFLILTPTYQLVYVVIAIIVVLIIGLYWNDKKSR</sequence>
<dbReference type="AlphaFoldDB" id="A0A8T3VJ11"/>
<keyword evidence="1" id="KW-0472">Membrane</keyword>
<gene>
    <name evidence="2" type="ORF">E7Z74_01160</name>
</gene>
<evidence type="ECO:0000313" key="3">
    <source>
        <dbReference type="Proteomes" id="UP000713479"/>
    </source>
</evidence>
<keyword evidence="1" id="KW-1133">Transmembrane helix</keyword>
<feature type="transmembrane region" description="Helical" evidence="1">
    <location>
        <begin position="63"/>
        <end position="80"/>
    </location>
</feature>
<evidence type="ECO:0000313" key="2">
    <source>
        <dbReference type="EMBL" id="MBE6509870.1"/>
    </source>
</evidence>
<dbReference type="Proteomes" id="UP000713479">
    <property type="component" value="Unassembled WGS sequence"/>
</dbReference>
<dbReference type="EMBL" id="SUTF01000001">
    <property type="protein sequence ID" value="MBE6509870.1"/>
    <property type="molecule type" value="Genomic_DNA"/>
</dbReference>
<keyword evidence="1" id="KW-0812">Transmembrane</keyword>
<reference evidence="2" key="1">
    <citation type="submission" date="2019-04" db="EMBL/GenBank/DDBJ databases">
        <title>Evolution of Biomass-Degrading Anaerobic Consortia Revealed by Metagenomics.</title>
        <authorList>
            <person name="Peng X."/>
        </authorList>
    </citation>
    <scope>NUCLEOTIDE SEQUENCE</scope>
    <source>
        <strain evidence="2">SIG13</strain>
    </source>
</reference>
<comment type="caution">
    <text evidence="2">The sequence shown here is derived from an EMBL/GenBank/DDBJ whole genome shotgun (WGS) entry which is preliminary data.</text>
</comment>
<protein>
    <submittedName>
        <fullName evidence="2">Uncharacterized protein</fullName>
    </submittedName>
</protein>
<proteinExistence type="predicted"/>
<organism evidence="2 3">
    <name type="scientific">Methanobrevibacter millerae</name>
    <dbReference type="NCBI Taxonomy" id="230361"/>
    <lineage>
        <taxon>Archaea</taxon>
        <taxon>Methanobacteriati</taxon>
        <taxon>Methanobacteriota</taxon>
        <taxon>Methanomada group</taxon>
        <taxon>Methanobacteria</taxon>
        <taxon>Methanobacteriales</taxon>
        <taxon>Methanobacteriaceae</taxon>
        <taxon>Methanobrevibacter</taxon>
    </lineage>
</organism>